<gene>
    <name evidence="1" type="ORF">Airi01_010280</name>
</gene>
<proteinExistence type="predicted"/>
<name>A0A9W6RBG3_9ACTN</name>
<sequence length="154" mass="16272">MTPCHAAGGLTRETPLWTLNGEVRHGARSRVGPAIVSKDDGPFGGVLAPCDMCLEVGELVTLDGRPPQVLRVGECPQCHGSGHVHIDCEEHEVDDVVRGLPPTRRQLAVRRMVAGVGMCTDCFGAGAVAQIDCDADRSPVRYTEVPCPTCGTGD</sequence>
<dbReference type="EMBL" id="BSTJ01000001">
    <property type="protein sequence ID" value="GLY72761.1"/>
    <property type="molecule type" value="Genomic_DNA"/>
</dbReference>
<protein>
    <submittedName>
        <fullName evidence="1">Uncharacterized protein</fullName>
    </submittedName>
</protein>
<comment type="caution">
    <text evidence="1">The sequence shown here is derived from an EMBL/GenBank/DDBJ whole genome shotgun (WGS) entry which is preliminary data.</text>
</comment>
<organism evidence="1 2">
    <name type="scientific">Actinoallomurus iriomotensis</name>
    <dbReference type="NCBI Taxonomy" id="478107"/>
    <lineage>
        <taxon>Bacteria</taxon>
        <taxon>Bacillati</taxon>
        <taxon>Actinomycetota</taxon>
        <taxon>Actinomycetes</taxon>
        <taxon>Streptosporangiales</taxon>
        <taxon>Thermomonosporaceae</taxon>
        <taxon>Actinoallomurus</taxon>
    </lineage>
</organism>
<evidence type="ECO:0000313" key="1">
    <source>
        <dbReference type="EMBL" id="GLY72761.1"/>
    </source>
</evidence>
<accession>A0A9W6RBG3</accession>
<dbReference type="AlphaFoldDB" id="A0A9W6RBG3"/>
<evidence type="ECO:0000313" key="2">
    <source>
        <dbReference type="Proteomes" id="UP001165135"/>
    </source>
</evidence>
<reference evidence="1" key="1">
    <citation type="submission" date="2023-03" db="EMBL/GenBank/DDBJ databases">
        <title>Actinoallomurus iriomotensis NBRC 103681.</title>
        <authorList>
            <person name="Ichikawa N."/>
            <person name="Sato H."/>
            <person name="Tonouchi N."/>
        </authorList>
    </citation>
    <scope>NUCLEOTIDE SEQUENCE</scope>
    <source>
        <strain evidence="1">NBRC 103681</strain>
    </source>
</reference>
<dbReference type="Proteomes" id="UP001165135">
    <property type="component" value="Unassembled WGS sequence"/>
</dbReference>